<dbReference type="InterPro" id="IPR008207">
    <property type="entry name" value="Sig_transdc_His_kin_Hpt_dom"/>
</dbReference>
<name>A0A1V2EYF9_9SPHN</name>
<dbReference type="InterPro" id="IPR036641">
    <property type="entry name" value="HPT_dom_sf"/>
</dbReference>
<protein>
    <submittedName>
        <fullName evidence="4">Hpt domain protein</fullName>
    </submittedName>
</protein>
<keyword evidence="2" id="KW-0597">Phosphoprotein</keyword>
<evidence type="ECO:0000313" key="4">
    <source>
        <dbReference type="EMBL" id="ONF97318.1"/>
    </source>
</evidence>
<dbReference type="SUPFAM" id="SSF47226">
    <property type="entry name" value="Histidine-containing phosphotransfer domain, HPT domain"/>
    <property type="match status" value="1"/>
</dbReference>
<gene>
    <name evidence="4" type="ORF">SPHI_07550</name>
</gene>
<proteinExistence type="predicted"/>
<evidence type="ECO:0000256" key="1">
    <source>
        <dbReference type="ARBA" id="ARBA00023012"/>
    </source>
</evidence>
<evidence type="ECO:0000313" key="5">
    <source>
        <dbReference type="Proteomes" id="UP000188729"/>
    </source>
</evidence>
<feature type="modified residue" description="Phosphohistidine" evidence="2">
    <location>
        <position position="27"/>
    </location>
</feature>
<feature type="domain" description="HPt" evidence="3">
    <location>
        <begin position="1"/>
        <end position="79"/>
    </location>
</feature>
<keyword evidence="1" id="KW-0902">Two-component regulatory system</keyword>
<sequence length="79" mass="8643">MRAAEEARQVETHLAAGEWSELRALCHGLAGRAGMFGFFELGAIALRVEQVIEADATPELIRLSGSELLAQLRDVAHER</sequence>
<dbReference type="Gene3D" id="1.20.120.160">
    <property type="entry name" value="HPT domain"/>
    <property type="match status" value="1"/>
</dbReference>
<dbReference type="EMBL" id="MPSB01000002">
    <property type="protein sequence ID" value="ONF97318.1"/>
    <property type="molecule type" value="Genomic_DNA"/>
</dbReference>
<dbReference type="AlphaFoldDB" id="A0A1V2EYF9"/>
<dbReference type="OrthoDB" id="7429195at2"/>
<evidence type="ECO:0000259" key="3">
    <source>
        <dbReference type="PROSITE" id="PS50894"/>
    </source>
</evidence>
<dbReference type="RefSeq" id="WP_144036148.1">
    <property type="nucleotide sequence ID" value="NZ_MPSB01000002.1"/>
</dbReference>
<reference evidence="4 5" key="1">
    <citation type="submission" date="2016-11" db="EMBL/GenBank/DDBJ databases">
        <title>Genome sequence of Sphingomonas jeddahensis G39.</title>
        <authorList>
            <person name="Poehlein A."/>
            <person name="Wuebbeler J.H."/>
            <person name="Steinbuechel A."/>
            <person name="Daniel R."/>
        </authorList>
    </citation>
    <scope>NUCLEOTIDE SEQUENCE [LARGE SCALE GENOMIC DNA]</scope>
    <source>
        <strain evidence="4 5">G39</strain>
    </source>
</reference>
<organism evidence="4 5">
    <name type="scientific">Sphingomonas jeddahensis</name>
    <dbReference type="NCBI Taxonomy" id="1915074"/>
    <lineage>
        <taxon>Bacteria</taxon>
        <taxon>Pseudomonadati</taxon>
        <taxon>Pseudomonadota</taxon>
        <taxon>Alphaproteobacteria</taxon>
        <taxon>Sphingomonadales</taxon>
        <taxon>Sphingomonadaceae</taxon>
        <taxon>Sphingomonas</taxon>
    </lineage>
</organism>
<dbReference type="Proteomes" id="UP000188729">
    <property type="component" value="Unassembled WGS sequence"/>
</dbReference>
<keyword evidence="5" id="KW-1185">Reference proteome</keyword>
<evidence type="ECO:0000256" key="2">
    <source>
        <dbReference type="PROSITE-ProRule" id="PRU00110"/>
    </source>
</evidence>
<dbReference type="STRING" id="1915074.SPHI_07550"/>
<dbReference type="GO" id="GO:0000160">
    <property type="term" value="P:phosphorelay signal transduction system"/>
    <property type="evidence" value="ECO:0007669"/>
    <property type="project" value="UniProtKB-KW"/>
</dbReference>
<dbReference type="GO" id="GO:0004672">
    <property type="term" value="F:protein kinase activity"/>
    <property type="evidence" value="ECO:0007669"/>
    <property type="project" value="UniProtKB-ARBA"/>
</dbReference>
<comment type="caution">
    <text evidence="4">The sequence shown here is derived from an EMBL/GenBank/DDBJ whole genome shotgun (WGS) entry which is preliminary data.</text>
</comment>
<dbReference type="PROSITE" id="PS50894">
    <property type="entry name" value="HPT"/>
    <property type="match status" value="1"/>
</dbReference>
<accession>A0A1V2EYF9</accession>
<dbReference type="Pfam" id="PF01627">
    <property type="entry name" value="Hpt"/>
    <property type="match status" value="1"/>
</dbReference>